<feature type="signal peptide" evidence="4">
    <location>
        <begin position="1"/>
        <end position="24"/>
    </location>
</feature>
<dbReference type="STRING" id="1192868.GCA_000304395_02668"/>
<evidence type="ECO:0000259" key="5">
    <source>
        <dbReference type="PROSITE" id="PS51352"/>
    </source>
</evidence>
<dbReference type="InterPro" id="IPR050553">
    <property type="entry name" value="Thioredoxin_ResA/DsbE_sf"/>
</dbReference>
<dbReference type="PANTHER" id="PTHR42852:SF13">
    <property type="entry name" value="PROTEIN DIPZ"/>
    <property type="match status" value="1"/>
</dbReference>
<proteinExistence type="predicted"/>
<keyword evidence="2" id="KW-0201">Cytochrome c-type biogenesis</keyword>
<keyword evidence="4" id="KW-0732">Signal</keyword>
<reference evidence="6 7" key="1">
    <citation type="submission" date="2018-05" db="EMBL/GenBank/DDBJ databases">
        <title>Genomic Encyclopedia of Type Strains, Phase IV (KMG-IV): sequencing the most valuable type-strain genomes for metagenomic binning, comparative biology and taxonomic classification.</title>
        <authorList>
            <person name="Goeker M."/>
        </authorList>
    </citation>
    <scope>NUCLEOTIDE SEQUENCE [LARGE SCALE GENOMIC DNA]</scope>
    <source>
        <strain evidence="6 7">DSM 6986</strain>
    </source>
</reference>
<comment type="subcellular location">
    <subcellularLocation>
        <location evidence="1">Cell envelope</location>
    </subcellularLocation>
</comment>
<evidence type="ECO:0000256" key="1">
    <source>
        <dbReference type="ARBA" id="ARBA00004196"/>
    </source>
</evidence>
<keyword evidence="6" id="KW-0413">Isomerase</keyword>
<evidence type="ECO:0000256" key="4">
    <source>
        <dbReference type="SAM" id="SignalP"/>
    </source>
</evidence>
<keyword evidence="7" id="KW-1185">Reference proteome</keyword>
<dbReference type="PROSITE" id="PS00194">
    <property type="entry name" value="THIOREDOXIN_1"/>
    <property type="match status" value="1"/>
</dbReference>
<dbReference type="SUPFAM" id="SSF52833">
    <property type="entry name" value="Thioredoxin-like"/>
    <property type="match status" value="1"/>
</dbReference>
<evidence type="ECO:0000313" key="7">
    <source>
        <dbReference type="Proteomes" id="UP000245396"/>
    </source>
</evidence>
<dbReference type="PANTHER" id="PTHR42852">
    <property type="entry name" value="THIOL:DISULFIDE INTERCHANGE PROTEIN DSBE"/>
    <property type="match status" value="1"/>
</dbReference>
<feature type="domain" description="Thioredoxin" evidence="5">
    <location>
        <begin position="89"/>
        <end position="235"/>
    </location>
</feature>
<dbReference type="InterPro" id="IPR013766">
    <property type="entry name" value="Thioredoxin_domain"/>
</dbReference>
<dbReference type="InterPro" id="IPR017937">
    <property type="entry name" value="Thioredoxin_CS"/>
</dbReference>
<dbReference type="InterPro" id="IPR013740">
    <property type="entry name" value="Redoxin"/>
</dbReference>
<dbReference type="EMBL" id="QGGG01000004">
    <property type="protein sequence ID" value="PWJ84807.1"/>
    <property type="molecule type" value="Genomic_DNA"/>
</dbReference>
<dbReference type="RefSeq" id="WP_109612246.1">
    <property type="nucleotide sequence ID" value="NZ_QGGG01000004.1"/>
</dbReference>
<evidence type="ECO:0000256" key="2">
    <source>
        <dbReference type="ARBA" id="ARBA00022748"/>
    </source>
</evidence>
<dbReference type="GO" id="GO:0017004">
    <property type="term" value="P:cytochrome complex assembly"/>
    <property type="evidence" value="ECO:0007669"/>
    <property type="project" value="UniProtKB-KW"/>
</dbReference>
<dbReference type="NCBIfam" id="NF047696">
    <property type="entry name" value="ThlDiSintTplARhiz"/>
    <property type="match status" value="1"/>
</dbReference>
<dbReference type="OrthoDB" id="9799347at2"/>
<feature type="chain" id="PRO_5016382431" evidence="4">
    <location>
        <begin position="25"/>
        <end position="235"/>
    </location>
</feature>
<dbReference type="GO" id="GO:0015036">
    <property type="term" value="F:disulfide oxidoreductase activity"/>
    <property type="evidence" value="ECO:0007669"/>
    <property type="project" value="UniProtKB-ARBA"/>
</dbReference>
<comment type="caution">
    <text evidence="6">The sequence shown here is derived from an EMBL/GenBank/DDBJ whole genome shotgun (WGS) entry which is preliminary data.</text>
</comment>
<accession>A0A316C9T8</accession>
<dbReference type="Gene3D" id="3.40.30.10">
    <property type="entry name" value="Glutaredoxin"/>
    <property type="match status" value="1"/>
</dbReference>
<dbReference type="GO" id="GO:0016853">
    <property type="term" value="F:isomerase activity"/>
    <property type="evidence" value="ECO:0007669"/>
    <property type="project" value="UniProtKB-KW"/>
</dbReference>
<evidence type="ECO:0000256" key="3">
    <source>
        <dbReference type="ARBA" id="ARBA00023284"/>
    </source>
</evidence>
<gene>
    <name evidence="6" type="ORF">C7441_10473</name>
</gene>
<organism evidence="6 7">
    <name type="scientific">Pseudaminobacter salicylatoxidans</name>
    <dbReference type="NCBI Taxonomy" id="93369"/>
    <lineage>
        <taxon>Bacteria</taxon>
        <taxon>Pseudomonadati</taxon>
        <taxon>Pseudomonadota</taxon>
        <taxon>Alphaproteobacteria</taxon>
        <taxon>Hyphomicrobiales</taxon>
        <taxon>Phyllobacteriaceae</taxon>
        <taxon>Pseudaminobacter</taxon>
    </lineage>
</organism>
<dbReference type="CDD" id="cd02966">
    <property type="entry name" value="TlpA_like_family"/>
    <property type="match status" value="1"/>
</dbReference>
<dbReference type="Pfam" id="PF08534">
    <property type="entry name" value="Redoxin"/>
    <property type="match status" value="1"/>
</dbReference>
<dbReference type="InterPro" id="IPR036249">
    <property type="entry name" value="Thioredoxin-like_sf"/>
</dbReference>
<dbReference type="Proteomes" id="UP000245396">
    <property type="component" value="Unassembled WGS sequence"/>
</dbReference>
<dbReference type="AlphaFoldDB" id="A0A316C9T8"/>
<evidence type="ECO:0000313" key="6">
    <source>
        <dbReference type="EMBL" id="PWJ84807.1"/>
    </source>
</evidence>
<protein>
    <submittedName>
        <fullName evidence="6">Thiol-disulfide isomerase/thioredoxin</fullName>
    </submittedName>
</protein>
<dbReference type="PROSITE" id="PS51352">
    <property type="entry name" value="THIOREDOXIN_2"/>
    <property type="match status" value="1"/>
</dbReference>
<sequence length="235" mass="24356">MADRKKLIPTVRLLLLAAVAGAFAGAVAVYVSKTLNGNTEAEQMAQQQPAVTSSGSTDGAADKVCAAKAGKARAIGDAATGEVAAMLPADPPQSLKGLAFTSPDGKPMTLADHAGKTLLVNLWATWCAPCRAEMPALNALEKEKGGDTFEVVAVNVDTGGDEKPKKFLSEIGVDTLKLYRDNTMNVFNDLKTRGLALGLPVTLLVDGDGCLLAHMNGPAEWASPDAAKLIEAAVR</sequence>
<dbReference type="GO" id="GO:0030313">
    <property type="term" value="C:cell envelope"/>
    <property type="evidence" value="ECO:0007669"/>
    <property type="project" value="UniProtKB-SubCell"/>
</dbReference>
<name>A0A316C9T8_PSESE</name>
<keyword evidence="3" id="KW-0676">Redox-active center</keyword>